<reference evidence="8 9" key="1">
    <citation type="submission" date="2015-11" db="EMBL/GenBank/DDBJ databases">
        <authorList>
            <person name="Lin W."/>
        </authorList>
    </citation>
    <scope>NUCLEOTIDE SEQUENCE [LARGE SCALE GENOMIC DNA]</scope>
    <source>
        <strain evidence="8 9">HCH-1</strain>
    </source>
</reference>
<dbReference type="CDD" id="cd05254">
    <property type="entry name" value="dTDP_HR_like_SDR_e"/>
    <property type="match status" value="1"/>
</dbReference>
<dbReference type="PANTHER" id="PTHR10491:SF4">
    <property type="entry name" value="METHIONINE ADENOSYLTRANSFERASE 2 SUBUNIT BETA"/>
    <property type="match status" value="1"/>
</dbReference>
<dbReference type="SUPFAM" id="SSF51735">
    <property type="entry name" value="NAD(P)-binding Rossmann-fold domains"/>
    <property type="match status" value="1"/>
</dbReference>
<evidence type="ECO:0000256" key="4">
    <source>
        <dbReference type="ARBA" id="ARBA00017099"/>
    </source>
</evidence>
<comment type="function">
    <text evidence="6">Catalyzes the reduction of dTDP-6-deoxy-L-lyxo-4-hexulose to yield dTDP-L-rhamnose.</text>
</comment>
<dbReference type="Proteomes" id="UP000060487">
    <property type="component" value="Unassembled WGS sequence"/>
</dbReference>
<evidence type="ECO:0000313" key="9">
    <source>
        <dbReference type="Proteomes" id="UP000060487"/>
    </source>
</evidence>
<gene>
    <name evidence="8" type="ORF">ASN18_2932</name>
</gene>
<dbReference type="InterPro" id="IPR036291">
    <property type="entry name" value="NAD(P)-bd_dom_sf"/>
</dbReference>
<dbReference type="Gene3D" id="3.90.25.10">
    <property type="entry name" value="UDP-galactose 4-epimerase, domain 1"/>
    <property type="match status" value="1"/>
</dbReference>
<dbReference type="GO" id="GO:0008831">
    <property type="term" value="F:dTDP-4-dehydrorhamnose reductase activity"/>
    <property type="evidence" value="ECO:0007669"/>
    <property type="project" value="UniProtKB-EC"/>
</dbReference>
<dbReference type="Pfam" id="PF04321">
    <property type="entry name" value="RmlD_sub_bind"/>
    <property type="match status" value="1"/>
</dbReference>
<dbReference type="RefSeq" id="WP_085053549.1">
    <property type="nucleotide sequence ID" value="NZ_LNQR01000118.1"/>
</dbReference>
<evidence type="ECO:0000256" key="5">
    <source>
        <dbReference type="ARBA" id="ARBA00048200"/>
    </source>
</evidence>
<proteinExistence type="inferred from homology"/>
<protein>
    <recommendedName>
        <fullName evidence="4 6">dTDP-4-dehydrorhamnose reductase</fullName>
        <ecNumber evidence="3 6">1.1.1.133</ecNumber>
    </recommendedName>
</protein>
<dbReference type="EMBL" id="LNQR01000118">
    <property type="protein sequence ID" value="KWT78205.1"/>
    <property type="molecule type" value="Genomic_DNA"/>
</dbReference>
<comment type="catalytic activity">
    <reaction evidence="5">
        <text>dTDP-beta-L-rhamnose + NADP(+) = dTDP-4-dehydro-beta-L-rhamnose + NADPH + H(+)</text>
        <dbReference type="Rhea" id="RHEA:21796"/>
        <dbReference type="ChEBI" id="CHEBI:15378"/>
        <dbReference type="ChEBI" id="CHEBI:57510"/>
        <dbReference type="ChEBI" id="CHEBI:57783"/>
        <dbReference type="ChEBI" id="CHEBI:58349"/>
        <dbReference type="ChEBI" id="CHEBI:62830"/>
        <dbReference type="EC" id="1.1.1.133"/>
    </reaction>
</comment>
<organism evidence="8 9">
    <name type="scientific">Candidatus Magnetominusculus xianensis</name>
    <dbReference type="NCBI Taxonomy" id="1748249"/>
    <lineage>
        <taxon>Bacteria</taxon>
        <taxon>Pseudomonadati</taxon>
        <taxon>Nitrospirota</taxon>
        <taxon>Nitrospiria</taxon>
        <taxon>Nitrospirales</taxon>
        <taxon>Nitrospiraceae</taxon>
        <taxon>Candidatus Magnetominusculus</taxon>
    </lineage>
</organism>
<evidence type="ECO:0000259" key="7">
    <source>
        <dbReference type="Pfam" id="PF04321"/>
    </source>
</evidence>
<name>A0ABR5SBP0_9BACT</name>
<dbReference type="PANTHER" id="PTHR10491">
    <property type="entry name" value="DTDP-4-DEHYDRORHAMNOSE REDUCTASE"/>
    <property type="match status" value="1"/>
</dbReference>
<feature type="domain" description="RmlD-like substrate binding" evidence="7">
    <location>
        <begin position="1"/>
        <end position="279"/>
    </location>
</feature>
<dbReference type="InterPro" id="IPR005913">
    <property type="entry name" value="dTDP_dehydrorham_reduct"/>
</dbReference>
<dbReference type="InterPro" id="IPR029903">
    <property type="entry name" value="RmlD-like-bd"/>
</dbReference>
<comment type="pathway">
    <text evidence="1 6">Carbohydrate biosynthesis; dTDP-L-rhamnose biosynthesis.</text>
</comment>
<dbReference type="NCBIfam" id="TIGR01214">
    <property type="entry name" value="rmlD"/>
    <property type="match status" value="1"/>
</dbReference>
<sequence>MKIFVAGAGGMLSTDIIPVLSQGHTCSSATIDEMDITSVDSVRGTVDRHSPDIIINCAAYTNVDGAEKDRAMAVLVNATGTQHLALVCAERDIPLCHVSTDYVFSGTSTVPYTPFDDTDPVNFYGFSKLAGEKYVQWLLRKFYIIRTSWLYGRFGKNFVKTILDLSGKMDTLRVVNDQKGNPTWTVSLSRGIKTIVESGKYGIYHVTDATDGTLSWYDFTVEILRLSGKPNKVIPVTTDEFPRPAKRPAYSVLDLSAAMYSTPFQPRPWNEALAEYLKDEALAEYLKDENSNSGAAGA</sequence>
<comment type="similarity">
    <text evidence="2 6">Belongs to the dTDP-4-dehydrorhamnose reductase family.</text>
</comment>
<evidence type="ECO:0000256" key="3">
    <source>
        <dbReference type="ARBA" id="ARBA00012929"/>
    </source>
</evidence>
<dbReference type="EC" id="1.1.1.133" evidence="3 6"/>
<evidence type="ECO:0000256" key="6">
    <source>
        <dbReference type="RuleBase" id="RU364082"/>
    </source>
</evidence>
<evidence type="ECO:0000256" key="1">
    <source>
        <dbReference type="ARBA" id="ARBA00004781"/>
    </source>
</evidence>
<evidence type="ECO:0000256" key="2">
    <source>
        <dbReference type="ARBA" id="ARBA00010944"/>
    </source>
</evidence>
<keyword evidence="6 8" id="KW-0560">Oxidoreductase</keyword>
<keyword evidence="6" id="KW-0521">NADP</keyword>
<evidence type="ECO:0000313" key="8">
    <source>
        <dbReference type="EMBL" id="KWT78205.1"/>
    </source>
</evidence>
<accession>A0ABR5SBP0</accession>
<dbReference type="Gene3D" id="3.40.50.720">
    <property type="entry name" value="NAD(P)-binding Rossmann-like Domain"/>
    <property type="match status" value="1"/>
</dbReference>
<keyword evidence="9" id="KW-1185">Reference proteome</keyword>
<comment type="caution">
    <text evidence="8">The sequence shown here is derived from an EMBL/GenBank/DDBJ whole genome shotgun (WGS) entry which is preliminary data.</text>
</comment>